<evidence type="ECO:0000256" key="1">
    <source>
        <dbReference type="SAM" id="MobiDB-lite"/>
    </source>
</evidence>
<name>A0A0C3EXR1_PILCF</name>
<protein>
    <submittedName>
        <fullName evidence="2">Uncharacterized protein</fullName>
    </submittedName>
</protein>
<feature type="compositionally biased region" description="Polar residues" evidence="1">
    <location>
        <begin position="313"/>
        <end position="338"/>
    </location>
</feature>
<dbReference type="OrthoDB" id="2658589at2759"/>
<feature type="compositionally biased region" description="Basic and acidic residues" evidence="1">
    <location>
        <begin position="369"/>
        <end position="386"/>
    </location>
</feature>
<dbReference type="EMBL" id="KN833123">
    <property type="protein sequence ID" value="KIM72546.1"/>
    <property type="molecule type" value="Genomic_DNA"/>
</dbReference>
<sequence length="915" mass="103523">MSTAASAQPRYVFVCKGQIYSSLTLNYLPDIPAQPLSYEYNPLYSQCLQPRWLDPRYHSIAFTPLAPRLDNQFSVLKSSRSEFVEEVSDHSGTKWQTPPALCRAFVQLEDHLVQIAKILTKSMVFYGLDFKTPPKPLRYGYRCSHVEARIARRAINQSREGFLVIMAYLSYLITMFDDNLITTSPHESDFFQWEHILQQGGISQEKIQDLKRSEICEFGPSYPRVGVFIKYDNWTFHRTLQKCVRYGVPVWVHWPSTTHWSPEPAIMGHLPTQQEIKFAQAAPIREEKEKAEGLAWSRPIPWGTSWGNSWVDTASNTRAPGNIVKASSSSGPSSNQKIPTPVPGSRQILGETPHEFIKRMAEAHLHCMKTESDKSRQQRESRERSQMNHPIPGHSSKAPVVWHWEVDVTTGNYSNKEQYFDAYYNEWDICTEFDPDTEHPRGYDIDNDNDNDFYMGSAIDLGPDQISQPVLSQDNDTTDVSLPMPSGENIADIPLPMSSGEDVADIPPPMSSGVSPPIISAGEGTTSVPPPVIPSGKDTTGVPPPVNSSDDNSDNSVNFSGGLLDLLYERYGFLNPGSNDTSVYEGTFDWRSTRAVLGLAADSQWVQELLAHDDNIHNNRIRQAISCFVEDLLRATKKMPTALWDLHPNSQEPLQQNSHFKIRKRDIHFEGSTNPVPAYLRFLSSIMEIINFLSTNGRPFRALVPQNLIKQPKPQHVLPAPTLGVFPSDYSPALHDYRYYEQLCRDFCKLPCARAGVLKGGIIWRLVWDSIGAPAEELVSDGPSEQVFTYSTSLQDPDSSDVLCDDELTEGEMNFICGVYTVFTGLKQQVSYLSWWPRENVFNSSGIWPGYWSHGCEDWFQRRYAAIVQGDKQHGKPRLAHQWSNALKLDKHVKHLRHSNTAAAENFLERSTFLE</sequence>
<keyword evidence="3" id="KW-1185">Reference proteome</keyword>
<organism evidence="2 3">
    <name type="scientific">Piloderma croceum (strain F 1598)</name>
    <dbReference type="NCBI Taxonomy" id="765440"/>
    <lineage>
        <taxon>Eukaryota</taxon>
        <taxon>Fungi</taxon>
        <taxon>Dikarya</taxon>
        <taxon>Basidiomycota</taxon>
        <taxon>Agaricomycotina</taxon>
        <taxon>Agaricomycetes</taxon>
        <taxon>Agaricomycetidae</taxon>
        <taxon>Atheliales</taxon>
        <taxon>Atheliaceae</taxon>
        <taxon>Piloderma</taxon>
    </lineage>
</organism>
<dbReference type="Proteomes" id="UP000054166">
    <property type="component" value="Unassembled WGS sequence"/>
</dbReference>
<feature type="region of interest" description="Disordered" evidence="1">
    <location>
        <begin position="523"/>
        <end position="555"/>
    </location>
</feature>
<dbReference type="InParanoid" id="A0A0C3EXR1"/>
<accession>A0A0C3EXR1</accession>
<reference evidence="3" key="2">
    <citation type="submission" date="2015-01" db="EMBL/GenBank/DDBJ databases">
        <title>Evolutionary Origins and Diversification of the Mycorrhizal Mutualists.</title>
        <authorList>
            <consortium name="DOE Joint Genome Institute"/>
            <consortium name="Mycorrhizal Genomics Consortium"/>
            <person name="Kohler A."/>
            <person name="Kuo A."/>
            <person name="Nagy L.G."/>
            <person name="Floudas D."/>
            <person name="Copeland A."/>
            <person name="Barry K.W."/>
            <person name="Cichocki N."/>
            <person name="Veneault-Fourrey C."/>
            <person name="LaButti K."/>
            <person name="Lindquist E.A."/>
            <person name="Lipzen A."/>
            <person name="Lundell T."/>
            <person name="Morin E."/>
            <person name="Murat C."/>
            <person name="Riley R."/>
            <person name="Ohm R."/>
            <person name="Sun H."/>
            <person name="Tunlid A."/>
            <person name="Henrissat B."/>
            <person name="Grigoriev I.V."/>
            <person name="Hibbett D.S."/>
            <person name="Martin F."/>
        </authorList>
    </citation>
    <scope>NUCLEOTIDE SEQUENCE [LARGE SCALE GENOMIC DNA]</scope>
    <source>
        <strain evidence="3">F 1598</strain>
    </source>
</reference>
<evidence type="ECO:0000313" key="2">
    <source>
        <dbReference type="EMBL" id="KIM72546.1"/>
    </source>
</evidence>
<reference evidence="2 3" key="1">
    <citation type="submission" date="2014-04" db="EMBL/GenBank/DDBJ databases">
        <authorList>
            <consortium name="DOE Joint Genome Institute"/>
            <person name="Kuo A."/>
            <person name="Tarkka M."/>
            <person name="Buscot F."/>
            <person name="Kohler A."/>
            <person name="Nagy L.G."/>
            <person name="Floudas D."/>
            <person name="Copeland A."/>
            <person name="Barry K.W."/>
            <person name="Cichocki N."/>
            <person name="Veneault-Fourrey C."/>
            <person name="LaButti K."/>
            <person name="Lindquist E.A."/>
            <person name="Lipzen A."/>
            <person name="Lundell T."/>
            <person name="Morin E."/>
            <person name="Murat C."/>
            <person name="Sun H."/>
            <person name="Tunlid A."/>
            <person name="Henrissat B."/>
            <person name="Grigoriev I.V."/>
            <person name="Hibbett D.S."/>
            <person name="Martin F."/>
            <person name="Nordberg H.P."/>
            <person name="Cantor M.N."/>
            <person name="Hua S.X."/>
        </authorList>
    </citation>
    <scope>NUCLEOTIDE SEQUENCE [LARGE SCALE GENOMIC DNA]</scope>
    <source>
        <strain evidence="2 3">F 1598</strain>
    </source>
</reference>
<feature type="region of interest" description="Disordered" evidence="1">
    <location>
        <begin position="313"/>
        <end position="348"/>
    </location>
</feature>
<evidence type="ECO:0000313" key="3">
    <source>
        <dbReference type="Proteomes" id="UP000054166"/>
    </source>
</evidence>
<proteinExistence type="predicted"/>
<dbReference type="HOGENOM" id="CLU_008417_0_0_1"/>
<gene>
    <name evidence="2" type="ORF">PILCRDRAFT_16038</name>
</gene>
<feature type="region of interest" description="Disordered" evidence="1">
    <location>
        <begin position="369"/>
        <end position="395"/>
    </location>
</feature>
<dbReference type="AlphaFoldDB" id="A0A0C3EXR1"/>